<protein>
    <submittedName>
        <fullName evidence="1">Uncharacterized protein</fullName>
    </submittedName>
</protein>
<name>A0A0C2JBN9_9VIBR</name>
<gene>
    <name evidence="1" type="ORF">OJ16_18655</name>
</gene>
<dbReference type="OrthoDB" id="9802444at2"/>
<accession>A0A0C2JBN9</accession>
<reference evidence="1 2" key="1">
    <citation type="submission" date="2014-11" db="EMBL/GenBank/DDBJ databases">
        <title>Draft Genome Sequence of Vibrio piscirenalis strains CECT 8603T and CECT 8604, two marine Gammaproteobacterium isolated from cultured gilthead sea bream (Sparus aurata).</title>
        <authorList>
            <person name="Arahal D.R."/>
            <person name="Rodrigo-Torres L."/>
            <person name="Lucena T."/>
            <person name="Pujalte M.J."/>
        </authorList>
    </citation>
    <scope>NUCLEOTIDE SEQUENCE [LARGE SCALE GENOMIC DNA]</scope>
    <source>
        <strain evidence="1 2">DCR 1-4-2</strain>
    </source>
</reference>
<comment type="caution">
    <text evidence="1">The sequence shown here is derived from an EMBL/GenBank/DDBJ whole genome shotgun (WGS) entry which is preliminary data.</text>
</comment>
<dbReference type="EMBL" id="JTKH01000025">
    <property type="protein sequence ID" value="KII75314.1"/>
    <property type="molecule type" value="Genomic_DNA"/>
</dbReference>
<dbReference type="Proteomes" id="UP000031672">
    <property type="component" value="Unassembled WGS sequence"/>
</dbReference>
<evidence type="ECO:0000313" key="1">
    <source>
        <dbReference type="EMBL" id="KII75314.1"/>
    </source>
</evidence>
<accession>A0A0C2NGS6</accession>
<keyword evidence="2" id="KW-1185">Reference proteome</keyword>
<sequence>MSTALVLGRDSGYYGDGSVDPSNQPREIQAGQGASTNFRMVDGAGFYVNGLDETKAGELMQRVVDAGGNTVRWWAHTNLTKTLAWDGGLVSCGASQANIIAGMKSALLLLKMSALR</sequence>
<dbReference type="AlphaFoldDB" id="A0A0C2JBN9"/>
<organism evidence="1 2">
    <name type="scientific">Vibrio renipiscarius</name>
    <dbReference type="NCBI Taxonomy" id="1461322"/>
    <lineage>
        <taxon>Bacteria</taxon>
        <taxon>Pseudomonadati</taxon>
        <taxon>Pseudomonadota</taxon>
        <taxon>Gammaproteobacteria</taxon>
        <taxon>Vibrionales</taxon>
        <taxon>Vibrionaceae</taxon>
        <taxon>Vibrio</taxon>
    </lineage>
</organism>
<evidence type="ECO:0000313" key="2">
    <source>
        <dbReference type="Proteomes" id="UP000031672"/>
    </source>
</evidence>
<proteinExistence type="predicted"/>
<dbReference type="RefSeq" id="WP_040992882.1">
    <property type="nucleotide sequence ID" value="NZ_JTKH01000025.1"/>
</dbReference>